<feature type="transmembrane region" description="Helical" evidence="10">
    <location>
        <begin position="361"/>
        <end position="385"/>
    </location>
</feature>
<gene>
    <name evidence="11" type="ORF">HCN44_006188</name>
</gene>
<evidence type="ECO:0000256" key="4">
    <source>
        <dbReference type="ARBA" id="ARBA00022692"/>
    </source>
</evidence>
<keyword evidence="9 10" id="KW-0807">Transducer</keyword>
<sequence>MSGAKQLVQINRCKKRIKTLMLAMGLWPVKNPTIIYRIRPYIVGCSIFLVFLGLCNFIYHNSHILTIALRGVGLALSLTAVMIKIGSYIYYRKLYLEIEDILNEIMAEQLTKENIIKIMLDPIVYFSTKVSWFIFFSGYGIMSVLFSKPIIFMFKELINNVQPFKYMLHYPLVYPYKINNDLTWIAHFIFESFVSIFFCTVGTSTDNTFGYYSSHIMAQFRTLNYEIENINNNEKVAFDEKIKSLIVRHKQLIHCCVLLQNANGPIVLILSLTTAVILCTLLFQISQMKNILFGQLIWLTVYISFKLFQTLIYAWSGEKITSESEQFRVSVYACNWEKMDYHSSAKSLIIMMNQRPVNLKACGILPINATLFTSMLNGSLSYFFLLRSLQES</sequence>
<keyword evidence="2" id="KW-1003">Cell membrane</keyword>
<keyword evidence="12" id="KW-1185">Reference proteome</keyword>
<evidence type="ECO:0000256" key="2">
    <source>
        <dbReference type="ARBA" id="ARBA00022475"/>
    </source>
</evidence>
<dbReference type="PANTHER" id="PTHR21137:SF35">
    <property type="entry name" value="ODORANT RECEPTOR 19A-RELATED"/>
    <property type="match status" value="1"/>
</dbReference>
<keyword evidence="4 10" id="KW-0812">Transmembrane</keyword>
<name>A0A834Y4F9_APHGI</name>
<accession>A0A834Y4F9</accession>
<protein>
    <recommendedName>
        <fullName evidence="10">Odorant receptor</fullName>
    </recommendedName>
</protein>
<dbReference type="GO" id="GO:0005886">
    <property type="term" value="C:plasma membrane"/>
    <property type="evidence" value="ECO:0007669"/>
    <property type="project" value="UniProtKB-SubCell"/>
</dbReference>
<evidence type="ECO:0000313" key="12">
    <source>
        <dbReference type="Proteomes" id="UP000639338"/>
    </source>
</evidence>
<evidence type="ECO:0000256" key="6">
    <source>
        <dbReference type="ARBA" id="ARBA00022989"/>
    </source>
</evidence>
<comment type="subcellular location">
    <subcellularLocation>
        <location evidence="1 10">Cell membrane</location>
        <topology evidence="1 10">Multi-pass membrane protein</topology>
    </subcellularLocation>
</comment>
<evidence type="ECO:0000256" key="9">
    <source>
        <dbReference type="ARBA" id="ARBA00023224"/>
    </source>
</evidence>
<feature type="transmembrane region" description="Helical" evidence="10">
    <location>
        <begin position="291"/>
        <end position="315"/>
    </location>
</feature>
<dbReference type="GO" id="GO:0004984">
    <property type="term" value="F:olfactory receptor activity"/>
    <property type="evidence" value="ECO:0007669"/>
    <property type="project" value="InterPro"/>
</dbReference>
<keyword evidence="8 10" id="KW-0675">Receptor</keyword>
<dbReference type="EMBL" id="JACMRX010000001">
    <property type="protein sequence ID" value="KAF7997617.1"/>
    <property type="molecule type" value="Genomic_DNA"/>
</dbReference>
<dbReference type="Pfam" id="PF02949">
    <property type="entry name" value="7tm_6"/>
    <property type="match status" value="1"/>
</dbReference>
<keyword evidence="5 10" id="KW-0552">Olfaction</keyword>
<keyword evidence="6 10" id="KW-1133">Transmembrane helix</keyword>
<evidence type="ECO:0000256" key="10">
    <source>
        <dbReference type="RuleBase" id="RU351113"/>
    </source>
</evidence>
<keyword evidence="7 10" id="KW-0472">Membrane</keyword>
<keyword evidence="3 10" id="KW-0716">Sensory transduction</keyword>
<comment type="caution">
    <text evidence="11">The sequence shown here is derived from an EMBL/GenBank/DDBJ whole genome shotgun (WGS) entry which is preliminary data.</text>
</comment>
<dbReference type="OrthoDB" id="7548151at2759"/>
<dbReference type="GO" id="GO:0007165">
    <property type="term" value="P:signal transduction"/>
    <property type="evidence" value="ECO:0007669"/>
    <property type="project" value="UniProtKB-KW"/>
</dbReference>
<evidence type="ECO:0000313" key="11">
    <source>
        <dbReference type="EMBL" id="KAF7997617.1"/>
    </source>
</evidence>
<evidence type="ECO:0000256" key="7">
    <source>
        <dbReference type="ARBA" id="ARBA00023136"/>
    </source>
</evidence>
<evidence type="ECO:0000256" key="5">
    <source>
        <dbReference type="ARBA" id="ARBA00022725"/>
    </source>
</evidence>
<feature type="transmembrane region" description="Helical" evidence="10">
    <location>
        <begin position="130"/>
        <end position="147"/>
    </location>
</feature>
<reference evidence="11 12" key="1">
    <citation type="submission" date="2020-08" db="EMBL/GenBank/DDBJ databases">
        <title>Aphidius gifuensis genome sequencing and assembly.</title>
        <authorList>
            <person name="Du Z."/>
        </authorList>
    </citation>
    <scope>NUCLEOTIDE SEQUENCE [LARGE SCALE GENOMIC DNA]</scope>
    <source>
        <strain evidence="11">YNYX2018</strain>
        <tissue evidence="11">Adults</tissue>
    </source>
</reference>
<dbReference type="InterPro" id="IPR004117">
    <property type="entry name" value="7tm6_olfct_rcpt"/>
</dbReference>
<dbReference type="GO" id="GO:0005549">
    <property type="term" value="F:odorant binding"/>
    <property type="evidence" value="ECO:0007669"/>
    <property type="project" value="InterPro"/>
</dbReference>
<dbReference type="Proteomes" id="UP000639338">
    <property type="component" value="Unassembled WGS sequence"/>
</dbReference>
<proteinExistence type="inferred from homology"/>
<organism evidence="11 12">
    <name type="scientific">Aphidius gifuensis</name>
    <name type="common">Parasitoid wasp</name>
    <dbReference type="NCBI Taxonomy" id="684658"/>
    <lineage>
        <taxon>Eukaryota</taxon>
        <taxon>Metazoa</taxon>
        <taxon>Ecdysozoa</taxon>
        <taxon>Arthropoda</taxon>
        <taxon>Hexapoda</taxon>
        <taxon>Insecta</taxon>
        <taxon>Pterygota</taxon>
        <taxon>Neoptera</taxon>
        <taxon>Endopterygota</taxon>
        <taxon>Hymenoptera</taxon>
        <taxon>Apocrita</taxon>
        <taxon>Ichneumonoidea</taxon>
        <taxon>Braconidae</taxon>
        <taxon>Aphidiinae</taxon>
        <taxon>Aphidius</taxon>
    </lineage>
</organism>
<dbReference type="AlphaFoldDB" id="A0A834Y4F9"/>
<comment type="caution">
    <text evidence="10">Lacks conserved residue(s) required for the propagation of feature annotation.</text>
</comment>
<evidence type="ECO:0000256" key="3">
    <source>
        <dbReference type="ARBA" id="ARBA00022606"/>
    </source>
</evidence>
<evidence type="ECO:0000256" key="1">
    <source>
        <dbReference type="ARBA" id="ARBA00004651"/>
    </source>
</evidence>
<feature type="transmembrane region" description="Helical" evidence="10">
    <location>
        <begin position="38"/>
        <end position="59"/>
    </location>
</feature>
<dbReference type="PANTHER" id="PTHR21137">
    <property type="entry name" value="ODORANT RECEPTOR"/>
    <property type="match status" value="1"/>
</dbReference>
<feature type="transmembrane region" description="Helical" evidence="10">
    <location>
        <begin position="266"/>
        <end position="285"/>
    </location>
</feature>
<comment type="similarity">
    <text evidence="10">Belongs to the insect chemoreceptor superfamily. Heteromeric odorant receptor channel (TC 1.A.69) family.</text>
</comment>
<evidence type="ECO:0000256" key="8">
    <source>
        <dbReference type="ARBA" id="ARBA00023170"/>
    </source>
</evidence>
<feature type="transmembrane region" description="Helical" evidence="10">
    <location>
        <begin position="71"/>
        <end position="91"/>
    </location>
</feature>